<keyword evidence="2" id="KW-0819">tRNA processing</keyword>
<name>A0A0A1U726_ENTIV</name>
<accession>A0A0A1U726</accession>
<protein>
    <recommendedName>
        <fullName evidence="5">Cytoplasmic tRNA 2-thiolation protein 2</fullName>
    </recommendedName>
</protein>
<evidence type="ECO:0008006" key="5">
    <source>
        <dbReference type="Google" id="ProtNLM"/>
    </source>
</evidence>
<dbReference type="OrthoDB" id="25129at2759"/>
<dbReference type="PANTHER" id="PTHR20882">
    <property type="entry name" value="CYTOPLASMIC TRNA 2-THIOLATION PROTEIN 2"/>
    <property type="match status" value="1"/>
</dbReference>
<keyword evidence="1" id="KW-0963">Cytoplasm</keyword>
<evidence type="ECO:0000256" key="2">
    <source>
        <dbReference type="ARBA" id="ARBA00022694"/>
    </source>
</evidence>
<dbReference type="EMBL" id="KB206788">
    <property type="protein sequence ID" value="ELP87774.1"/>
    <property type="molecule type" value="Genomic_DNA"/>
</dbReference>
<dbReference type="VEuPathDB" id="AmoebaDB:EIN_411270"/>
<dbReference type="GeneID" id="14886737"/>
<evidence type="ECO:0000313" key="3">
    <source>
        <dbReference type="EMBL" id="ELP87774.1"/>
    </source>
</evidence>
<reference evidence="3 4" key="1">
    <citation type="submission" date="2012-10" db="EMBL/GenBank/DDBJ databases">
        <authorList>
            <person name="Zafar N."/>
            <person name="Inman J."/>
            <person name="Hall N."/>
            <person name="Lorenzi H."/>
            <person name="Caler E."/>
        </authorList>
    </citation>
    <scope>NUCLEOTIDE SEQUENCE [LARGE SCALE GENOMIC DNA]</scope>
    <source>
        <strain evidence="3 4">IP1</strain>
    </source>
</reference>
<dbReference type="OMA" id="ICRGCFE"/>
<dbReference type="KEGG" id="eiv:EIN_411270"/>
<evidence type="ECO:0000313" key="4">
    <source>
        <dbReference type="Proteomes" id="UP000014680"/>
    </source>
</evidence>
<dbReference type="Proteomes" id="UP000014680">
    <property type="component" value="Unassembled WGS sequence"/>
</dbReference>
<dbReference type="InterPro" id="IPR019407">
    <property type="entry name" value="CTU2"/>
</dbReference>
<dbReference type="AlphaFoldDB" id="A0A0A1U726"/>
<proteinExistence type="predicted"/>
<dbReference type="RefSeq" id="XP_004254545.1">
    <property type="nucleotide sequence ID" value="XM_004254497.1"/>
</dbReference>
<dbReference type="GO" id="GO:0005829">
    <property type="term" value="C:cytosol"/>
    <property type="evidence" value="ECO:0007669"/>
    <property type="project" value="TreeGrafter"/>
</dbReference>
<dbReference type="GO" id="GO:0016783">
    <property type="term" value="F:sulfurtransferase activity"/>
    <property type="evidence" value="ECO:0007669"/>
    <property type="project" value="TreeGrafter"/>
</dbReference>
<organism evidence="3 4">
    <name type="scientific">Entamoeba invadens IP1</name>
    <dbReference type="NCBI Taxonomy" id="370355"/>
    <lineage>
        <taxon>Eukaryota</taxon>
        <taxon>Amoebozoa</taxon>
        <taxon>Evosea</taxon>
        <taxon>Archamoebae</taxon>
        <taxon>Mastigamoebida</taxon>
        <taxon>Entamoebidae</taxon>
        <taxon>Entamoeba</taxon>
    </lineage>
</organism>
<dbReference type="PANTHER" id="PTHR20882:SF14">
    <property type="entry name" value="CYTOPLASMIC TRNA 2-THIOLATION PROTEIN 2"/>
    <property type="match status" value="1"/>
</dbReference>
<evidence type="ECO:0000256" key="1">
    <source>
        <dbReference type="ARBA" id="ARBA00022490"/>
    </source>
</evidence>
<keyword evidence="4" id="KW-1185">Reference proteome</keyword>
<dbReference type="GO" id="GO:0000049">
    <property type="term" value="F:tRNA binding"/>
    <property type="evidence" value="ECO:0007669"/>
    <property type="project" value="InterPro"/>
</dbReference>
<sequence length="275" mass="31384">MDFGKAKASTIIIVDCKDCHKKQHEVELKKFRTGFICRPCLESLHFKRFRYFFQAALKKNEPTCVYIVDDSSINTRYITKLLDQFIKEEKDHKIKNYDIEICVLKKEVMNNIPIHLYERYIINNAKEHNGKTLLYLDSASVSTKAARVLTAVSCGDVVTVPSVGYFHYTFPGLAVVRPVDFTDDEVAEYMLENNDVATSDGIFGACETFVKKLEVDYDQTGNAVISTAQRVVEDKEAKRCVLCMRPYVAFLNDCKDGKCRTCSKVVSEEVMKSLM</sequence>
<gene>
    <name evidence="3" type="ORF">EIN_411270</name>
</gene>
<dbReference type="GO" id="GO:0002143">
    <property type="term" value="P:tRNA wobble position uridine thiolation"/>
    <property type="evidence" value="ECO:0007669"/>
    <property type="project" value="TreeGrafter"/>
</dbReference>